<organism evidence="1">
    <name type="scientific">Sheuella amnicola</name>
    <dbReference type="NCBI Taxonomy" id="2707330"/>
    <lineage>
        <taxon>Bacteria</taxon>
        <taxon>Pseudomonadati</taxon>
        <taxon>Pseudomonadota</taxon>
        <taxon>Betaproteobacteria</taxon>
        <taxon>Burkholderiales</taxon>
        <taxon>Alcaligenaceae</taxon>
        <taxon>Sheuella</taxon>
    </lineage>
</organism>
<dbReference type="RefSeq" id="WP_163654854.1">
    <property type="nucleotide sequence ID" value="NZ_JAAGRN010000006.1"/>
</dbReference>
<proteinExistence type="predicted"/>
<evidence type="ECO:0000313" key="1">
    <source>
        <dbReference type="EMBL" id="NDY83546.1"/>
    </source>
</evidence>
<accession>A0A6B2QY44</accession>
<sequence length="64" mass="7527">MKRKHWVIVANGSMARILLSSADDKKHWTEKECLLNPEVRLHGTDLDEQRFTVDYKLNQRHLPG</sequence>
<comment type="caution">
    <text evidence="1">The sequence shown here is derived from an EMBL/GenBank/DDBJ whole genome shotgun (WGS) entry which is preliminary data.</text>
</comment>
<reference evidence="1" key="1">
    <citation type="submission" date="2020-02" db="EMBL/GenBank/DDBJ databases">
        <authorList>
            <person name="Chen W.-M."/>
        </authorList>
    </citation>
    <scope>NUCLEOTIDE SEQUENCE</scope>
    <source>
        <strain evidence="1">NBD-18</strain>
    </source>
</reference>
<protein>
    <submittedName>
        <fullName evidence="1">Host attachment protein</fullName>
    </submittedName>
</protein>
<dbReference type="EMBL" id="JAAGRN010000006">
    <property type="protein sequence ID" value="NDY83546.1"/>
    <property type="molecule type" value="Genomic_DNA"/>
</dbReference>
<dbReference type="AlphaFoldDB" id="A0A6B2QY44"/>
<name>A0A6B2QY44_9BURK</name>
<gene>
    <name evidence="1" type="ORF">G3I67_09910</name>
</gene>